<proteinExistence type="predicted"/>
<evidence type="ECO:0000256" key="1">
    <source>
        <dbReference type="SAM" id="MobiDB-lite"/>
    </source>
</evidence>
<name>A0ABS8BGD4_9NEIS</name>
<comment type="caution">
    <text evidence="2">The sequence shown here is derived from an EMBL/GenBank/DDBJ whole genome shotgun (WGS) entry which is preliminary data.</text>
</comment>
<evidence type="ECO:0000313" key="2">
    <source>
        <dbReference type="EMBL" id="MCB5194768.1"/>
    </source>
</evidence>
<keyword evidence="3" id="KW-1185">Reference proteome</keyword>
<protein>
    <submittedName>
        <fullName evidence="2">Uncharacterized protein</fullName>
    </submittedName>
</protein>
<accession>A0ABS8BGD4</accession>
<gene>
    <name evidence="2" type="ORF">LG219_00505</name>
</gene>
<evidence type="ECO:0000313" key="3">
    <source>
        <dbReference type="Proteomes" id="UP001198034"/>
    </source>
</evidence>
<reference evidence="2 3" key="1">
    <citation type="submission" date="2021-10" db="EMBL/GenBank/DDBJ databases">
        <authorList>
            <person name="Chen M."/>
        </authorList>
    </citation>
    <scope>NUCLEOTIDE SEQUENCE [LARGE SCALE GENOMIC DNA]</scope>
    <source>
        <strain evidence="2 3">H3-26</strain>
    </source>
</reference>
<feature type="region of interest" description="Disordered" evidence="1">
    <location>
        <begin position="1"/>
        <end position="32"/>
    </location>
</feature>
<sequence length="48" mass="5405">MDNKPASNTTRSTALGHTHLPKPKQTFADRMRGSTPFAWIKLNTQLTH</sequence>
<dbReference type="RefSeq" id="WP_226762595.1">
    <property type="nucleotide sequence ID" value="NZ_JAJAWG010000001.1"/>
</dbReference>
<organism evidence="2 3">
    <name type="scientific">Deefgea salmonis</name>
    <dbReference type="NCBI Taxonomy" id="2875502"/>
    <lineage>
        <taxon>Bacteria</taxon>
        <taxon>Pseudomonadati</taxon>
        <taxon>Pseudomonadota</taxon>
        <taxon>Betaproteobacteria</taxon>
        <taxon>Neisseriales</taxon>
        <taxon>Chitinibacteraceae</taxon>
        <taxon>Deefgea</taxon>
    </lineage>
</organism>
<dbReference type="Proteomes" id="UP001198034">
    <property type="component" value="Unassembled WGS sequence"/>
</dbReference>
<feature type="compositionally biased region" description="Polar residues" evidence="1">
    <location>
        <begin position="1"/>
        <end position="15"/>
    </location>
</feature>
<dbReference type="EMBL" id="JAJAWG010000001">
    <property type="protein sequence ID" value="MCB5194768.1"/>
    <property type="molecule type" value="Genomic_DNA"/>
</dbReference>